<evidence type="ECO:0008006" key="3">
    <source>
        <dbReference type="Google" id="ProtNLM"/>
    </source>
</evidence>
<evidence type="ECO:0000313" key="1">
    <source>
        <dbReference type="EMBL" id="GED27322.1"/>
    </source>
</evidence>
<comment type="caution">
    <text evidence="1">The sequence shown here is derived from an EMBL/GenBank/DDBJ whole genome shotgun (WGS) entry which is preliminary data.</text>
</comment>
<dbReference type="Proteomes" id="UP000317180">
    <property type="component" value="Unassembled WGS sequence"/>
</dbReference>
<evidence type="ECO:0000313" key="2">
    <source>
        <dbReference type="Proteomes" id="UP000317180"/>
    </source>
</evidence>
<proteinExistence type="predicted"/>
<keyword evidence="2" id="KW-1185">Reference proteome</keyword>
<dbReference type="RefSeq" id="WP_005828572.1">
    <property type="nucleotide sequence ID" value="NZ_BJOD01000039.1"/>
</dbReference>
<name>A0ABQ0STU1_9BACL</name>
<gene>
    <name evidence="1" type="ORF">BAG01nite_34240</name>
</gene>
<dbReference type="EMBL" id="BJOD01000039">
    <property type="protein sequence ID" value="GED27322.1"/>
    <property type="molecule type" value="Genomic_DNA"/>
</dbReference>
<accession>A0ABQ0STU1</accession>
<dbReference type="Gene3D" id="3.40.630.10">
    <property type="entry name" value="Zn peptidases"/>
    <property type="match status" value="1"/>
</dbReference>
<organism evidence="1 2">
    <name type="scientific">Brevibacillus agri</name>
    <dbReference type="NCBI Taxonomy" id="51101"/>
    <lineage>
        <taxon>Bacteria</taxon>
        <taxon>Bacillati</taxon>
        <taxon>Bacillota</taxon>
        <taxon>Bacilli</taxon>
        <taxon>Bacillales</taxon>
        <taxon>Paenibacillaceae</taxon>
        <taxon>Brevibacillus</taxon>
    </lineage>
</organism>
<sequence length="49" mass="5580">MQEKPGAFLFVGMGGENSKYPHHHPRFDLDEEAIPVGIELFVQLVKHFS</sequence>
<protein>
    <recommendedName>
        <fullName evidence="3">M20/M25/M40 family metallo-hydrolase</fullName>
    </recommendedName>
</protein>
<dbReference type="GeneID" id="82813929"/>
<reference evidence="1 2" key="1">
    <citation type="submission" date="2019-06" db="EMBL/GenBank/DDBJ databases">
        <title>Whole genome shotgun sequence of Brevibacillus agri NBRC 15538.</title>
        <authorList>
            <person name="Hosoyama A."/>
            <person name="Uohara A."/>
            <person name="Ohji S."/>
            <person name="Ichikawa N."/>
        </authorList>
    </citation>
    <scope>NUCLEOTIDE SEQUENCE [LARGE SCALE GENOMIC DNA]</scope>
    <source>
        <strain evidence="1 2">NBRC 15538</strain>
    </source>
</reference>
<dbReference type="SUPFAM" id="SSF53187">
    <property type="entry name" value="Zn-dependent exopeptidases"/>
    <property type="match status" value="1"/>
</dbReference>